<evidence type="ECO:0000313" key="5">
    <source>
        <dbReference type="EMBL" id="GEK72140.1"/>
    </source>
</evidence>
<evidence type="ECO:0000256" key="1">
    <source>
        <dbReference type="ARBA" id="ARBA00023015"/>
    </source>
</evidence>
<dbReference type="SUPFAM" id="SSF46785">
    <property type="entry name" value="Winged helix' DNA-binding domain"/>
    <property type="match status" value="1"/>
</dbReference>
<dbReference type="InterPro" id="IPR000524">
    <property type="entry name" value="Tscrpt_reg_HTH_GntR"/>
</dbReference>
<dbReference type="EMBL" id="BJUS01000004">
    <property type="protein sequence ID" value="GEK72140.1"/>
    <property type="molecule type" value="Genomic_DNA"/>
</dbReference>
<dbReference type="PROSITE" id="PS50949">
    <property type="entry name" value="HTH_GNTR"/>
    <property type="match status" value="1"/>
</dbReference>
<dbReference type="SUPFAM" id="SSF48008">
    <property type="entry name" value="GntR ligand-binding domain-like"/>
    <property type="match status" value="1"/>
</dbReference>
<dbReference type="PANTHER" id="PTHR43537">
    <property type="entry name" value="TRANSCRIPTIONAL REGULATOR, GNTR FAMILY"/>
    <property type="match status" value="1"/>
</dbReference>
<name>A0ABQ0U164_9GAMM</name>
<dbReference type="InterPro" id="IPR036390">
    <property type="entry name" value="WH_DNA-bd_sf"/>
</dbReference>
<dbReference type="InterPro" id="IPR008920">
    <property type="entry name" value="TF_FadR/GntR_C"/>
</dbReference>
<dbReference type="SMART" id="SM00345">
    <property type="entry name" value="HTH_GNTR"/>
    <property type="match status" value="1"/>
</dbReference>
<dbReference type="RefSeq" id="WP_046079266.1">
    <property type="nucleotide sequence ID" value="NZ_BJUS01000004.1"/>
</dbReference>
<reference evidence="5 6" key="1">
    <citation type="submission" date="2019-07" db="EMBL/GenBank/DDBJ databases">
        <title>Whole genome shotgun sequence of Halomonas halophila NBRC 102604.</title>
        <authorList>
            <person name="Hosoyama A."/>
            <person name="Uohara A."/>
            <person name="Ohji S."/>
            <person name="Ichikawa N."/>
        </authorList>
    </citation>
    <scope>NUCLEOTIDE SEQUENCE [LARGE SCALE GENOMIC DNA]</scope>
    <source>
        <strain evidence="5 6">NBRC 102604</strain>
    </source>
</reference>
<accession>A0ABQ0U164</accession>
<dbReference type="Gene3D" id="1.10.10.10">
    <property type="entry name" value="Winged helix-like DNA-binding domain superfamily/Winged helix DNA-binding domain"/>
    <property type="match status" value="1"/>
</dbReference>
<dbReference type="InterPro" id="IPR011711">
    <property type="entry name" value="GntR_C"/>
</dbReference>
<gene>
    <name evidence="5" type="primary">pdhR</name>
    <name evidence="5" type="ORF">HHA04nite_06840</name>
</gene>
<dbReference type="SMART" id="SM00895">
    <property type="entry name" value="FCD"/>
    <property type="match status" value="1"/>
</dbReference>
<organism evidence="5 6">
    <name type="scientific">Halomonas halophila</name>
    <dbReference type="NCBI Taxonomy" id="29573"/>
    <lineage>
        <taxon>Bacteria</taxon>
        <taxon>Pseudomonadati</taxon>
        <taxon>Pseudomonadota</taxon>
        <taxon>Gammaproteobacteria</taxon>
        <taxon>Oceanospirillales</taxon>
        <taxon>Halomonadaceae</taxon>
        <taxon>Halomonas</taxon>
    </lineage>
</organism>
<protein>
    <submittedName>
        <fullName evidence="5">GntR family transcriptional regulator</fullName>
    </submittedName>
</protein>
<dbReference type="Pfam" id="PF07729">
    <property type="entry name" value="FCD"/>
    <property type="match status" value="1"/>
</dbReference>
<keyword evidence="1" id="KW-0805">Transcription regulation</keyword>
<keyword evidence="6" id="KW-1185">Reference proteome</keyword>
<keyword evidence="3" id="KW-0804">Transcription</keyword>
<evidence type="ECO:0000256" key="3">
    <source>
        <dbReference type="ARBA" id="ARBA00023163"/>
    </source>
</evidence>
<evidence type="ECO:0000259" key="4">
    <source>
        <dbReference type="PROSITE" id="PS50949"/>
    </source>
</evidence>
<keyword evidence="2" id="KW-0238">DNA-binding</keyword>
<dbReference type="PANTHER" id="PTHR43537:SF44">
    <property type="entry name" value="GNTR FAMILY REGULATORY PROTEIN"/>
    <property type="match status" value="1"/>
</dbReference>
<feature type="domain" description="HTH gntR-type" evidence="4">
    <location>
        <begin position="10"/>
        <end position="78"/>
    </location>
</feature>
<dbReference type="Pfam" id="PF00392">
    <property type="entry name" value="GntR"/>
    <property type="match status" value="1"/>
</dbReference>
<evidence type="ECO:0000256" key="2">
    <source>
        <dbReference type="ARBA" id="ARBA00023125"/>
    </source>
</evidence>
<sequence length="249" mass="26742">MSLEDLGPHLGDADALARRLARALLGGRWQPGDAFPKELDIAAHCAVSRNLVRNALASLTAAGLLERTAGRGTRVREVGDWHLLDPQMSDWLVGLTHPQPQLVRELLAFRYSAEPVVAELAARAAGDDDLARLEAAFRGMEDTADASALAGQHVEYDVAFHEAIYEASHNLIWRQMGHLLRPSILALVQHSQRPARGDDGLGDSLARHGAVLEAIKGGDGPRAARAAREVLGRTARDLGVDTDTGARAD</sequence>
<dbReference type="Proteomes" id="UP000321121">
    <property type="component" value="Unassembled WGS sequence"/>
</dbReference>
<dbReference type="Gene3D" id="1.20.120.530">
    <property type="entry name" value="GntR ligand-binding domain-like"/>
    <property type="match status" value="1"/>
</dbReference>
<dbReference type="InterPro" id="IPR036388">
    <property type="entry name" value="WH-like_DNA-bd_sf"/>
</dbReference>
<proteinExistence type="predicted"/>
<comment type="caution">
    <text evidence="5">The sequence shown here is derived from an EMBL/GenBank/DDBJ whole genome shotgun (WGS) entry which is preliminary data.</text>
</comment>
<evidence type="ECO:0000313" key="6">
    <source>
        <dbReference type="Proteomes" id="UP000321121"/>
    </source>
</evidence>